<dbReference type="Gene3D" id="3.90.170.10">
    <property type="entry name" value="Adenylosuccinate Synthetase, subunit A, domain 3"/>
    <property type="match status" value="1"/>
</dbReference>
<proteinExistence type="inferred from homology"/>
<dbReference type="Proteomes" id="UP000240325">
    <property type="component" value="Segment"/>
</dbReference>
<dbReference type="GO" id="GO:0046040">
    <property type="term" value="P:IMP metabolic process"/>
    <property type="evidence" value="ECO:0007669"/>
    <property type="project" value="TreeGrafter"/>
</dbReference>
<dbReference type="Pfam" id="PF00709">
    <property type="entry name" value="Adenylsucc_synt"/>
    <property type="match status" value="1"/>
</dbReference>
<dbReference type="HAMAP" id="MF_00011">
    <property type="entry name" value="Adenylosucc_synth"/>
    <property type="match status" value="1"/>
</dbReference>
<dbReference type="PROSITE" id="PS01266">
    <property type="entry name" value="ADENYLOSUCCIN_SYN_1"/>
    <property type="match status" value="1"/>
</dbReference>
<keyword evidence="8" id="KW-1185">Reference proteome</keyword>
<dbReference type="PANTHER" id="PTHR11846">
    <property type="entry name" value="ADENYLOSUCCINATE SYNTHETASE"/>
    <property type="match status" value="1"/>
</dbReference>
<dbReference type="GO" id="GO:0046872">
    <property type="term" value="F:metal ion binding"/>
    <property type="evidence" value="ECO:0007669"/>
    <property type="project" value="UniProtKB-KW"/>
</dbReference>
<dbReference type="PANTHER" id="PTHR11846:SF0">
    <property type="entry name" value="ADENYLOSUCCINATE SYNTHETASE"/>
    <property type="match status" value="1"/>
</dbReference>
<sequence>MSSSKNYTFHTNSDQLNVDSQIGTLQPIPELQQPETIKQYTEVTLQESLYQLIATYQIFAIVGAFFGDEGKGKTVHAIAGHPQCTCILRVNSGENAGHTVFDEHGRKFVFNLAPSGLLTEGKRNFIGPECVMDPVSFLEKEMKQLKNAGIDYKERLFVGNVHIVAPYHKLLDMLTSAQNSSTLKGMAFVHASKVMKRGIRLDHIFNDEQVLRTRLAKDMMTYLAILKLNDLTDEVVVKRCMDENSDGVIRIPQYVIDFARAEDKVDYLVNLYHSVVRDNPDFPQRCDVPHEMRNALDRGEKVVLEGPQSYWLSNARDKFWESSTSADTSAVGLIAAAQFNVQKYSICVINVHKTPGSSRVGIGANPSSYVPQDYFSAQNIKTLRDLSNDVCVDFDSIQKLWSRSVRDNGIVEPLEYEDSTGKYNIGVAMAIASSRHHGESGATTQKPRVCGLFDCVSHFEVNTVQGPYLTISALDRGDDYDKLGITIAYVYYNKNNAVTTCNGKEYTNGCIIKAGDPFPSEAVLYNCYPIIKLIDGWRDTPIAADKRKFGTPLPRGVCEFISTVEHFTRAKVISIGNGPKGADIIYLQQ</sequence>
<evidence type="ECO:0000256" key="5">
    <source>
        <dbReference type="ARBA" id="ARBA00022842"/>
    </source>
</evidence>
<dbReference type="Gene3D" id="1.10.300.10">
    <property type="entry name" value="Adenylosuccinate Synthetase, subunit A, domain 2"/>
    <property type="match status" value="1"/>
</dbReference>
<dbReference type="InterPro" id="IPR018220">
    <property type="entry name" value="Adenylosuccin_syn_GTP-bd"/>
</dbReference>
<evidence type="ECO:0000256" key="3">
    <source>
        <dbReference type="ARBA" id="ARBA00022741"/>
    </source>
</evidence>
<keyword evidence="1" id="KW-0436">Ligase</keyword>
<dbReference type="Gene3D" id="3.40.440.10">
    <property type="entry name" value="Adenylosuccinate Synthetase, subunit A, domain 1"/>
    <property type="match status" value="1"/>
</dbReference>
<organism evidence="7">
    <name type="scientific">Bodo saltans virus</name>
    <dbReference type="NCBI Taxonomy" id="2024608"/>
    <lineage>
        <taxon>Viruses</taxon>
        <taxon>Varidnaviria</taxon>
        <taxon>Bamfordvirae</taxon>
        <taxon>Nucleocytoviricota</taxon>
        <taxon>Megaviricetes</taxon>
        <taxon>Imitervirales</taxon>
        <taxon>Mimiviridae</taxon>
        <taxon>Klosneuvirinae</taxon>
        <taxon>Theiavirus</taxon>
        <taxon>Theiavirus salishense</taxon>
    </lineage>
</organism>
<protein>
    <submittedName>
        <fullName evidence="7">Adenylosuccinate synthetase</fullName>
    </submittedName>
</protein>
<dbReference type="GO" id="GO:0005525">
    <property type="term" value="F:GTP binding"/>
    <property type="evidence" value="ECO:0007669"/>
    <property type="project" value="UniProtKB-KW"/>
</dbReference>
<keyword evidence="4" id="KW-0658">Purine biosynthesis</keyword>
<keyword evidence="2" id="KW-0479">Metal-binding</keyword>
<dbReference type="GO" id="GO:0044208">
    <property type="term" value="P:'de novo' AMP biosynthetic process"/>
    <property type="evidence" value="ECO:0007669"/>
    <property type="project" value="TreeGrafter"/>
</dbReference>
<gene>
    <name evidence="7" type="ORF">BMW23_1012</name>
</gene>
<dbReference type="InterPro" id="IPR042110">
    <property type="entry name" value="Adenylosuccinate_synth_dom2"/>
</dbReference>
<evidence type="ECO:0000256" key="2">
    <source>
        <dbReference type="ARBA" id="ARBA00022723"/>
    </source>
</evidence>
<evidence type="ECO:0000313" key="8">
    <source>
        <dbReference type="Proteomes" id="UP000240325"/>
    </source>
</evidence>
<dbReference type="SUPFAM" id="SSF52540">
    <property type="entry name" value="P-loop containing nucleoside triphosphate hydrolases"/>
    <property type="match status" value="1"/>
</dbReference>
<dbReference type="GO" id="GO:0004019">
    <property type="term" value="F:adenylosuccinate synthase activity"/>
    <property type="evidence" value="ECO:0007669"/>
    <property type="project" value="InterPro"/>
</dbReference>
<dbReference type="InterPro" id="IPR042109">
    <property type="entry name" value="Adenylosuccinate_synth_dom1"/>
</dbReference>
<dbReference type="EMBL" id="MF782455">
    <property type="protein sequence ID" value="ATZ81057.1"/>
    <property type="molecule type" value="Genomic_DNA"/>
</dbReference>
<dbReference type="InterPro" id="IPR001114">
    <property type="entry name" value="Adenylosuccinate_synthetase"/>
</dbReference>
<evidence type="ECO:0000313" key="7">
    <source>
        <dbReference type="EMBL" id="ATZ81057.1"/>
    </source>
</evidence>
<name>A0A2H4UVZ8_9VIRU</name>
<reference evidence="7" key="1">
    <citation type="journal article" date="2017" name="Elife">
        <title>The kinetoplastid-infecting Bodo saltans virus (BsV), a window into the most abundant giant viruses in the sea.</title>
        <authorList>
            <person name="Deeg C.M."/>
            <person name="Chow C.-E.T."/>
            <person name="Suttle C.A."/>
        </authorList>
    </citation>
    <scope>NUCLEOTIDE SEQUENCE</scope>
    <source>
        <strain evidence="7">NG1</strain>
    </source>
</reference>
<evidence type="ECO:0000256" key="6">
    <source>
        <dbReference type="ARBA" id="ARBA00023134"/>
    </source>
</evidence>
<keyword evidence="5" id="KW-0460">Magnesium</keyword>
<evidence type="ECO:0000256" key="1">
    <source>
        <dbReference type="ARBA" id="ARBA00022598"/>
    </source>
</evidence>
<evidence type="ECO:0000256" key="4">
    <source>
        <dbReference type="ARBA" id="ARBA00022755"/>
    </source>
</evidence>
<accession>A0A2H4UVZ8</accession>
<dbReference type="InterPro" id="IPR027417">
    <property type="entry name" value="P-loop_NTPase"/>
</dbReference>
<keyword evidence="3" id="KW-0547">Nucleotide-binding</keyword>
<keyword evidence="6" id="KW-0342">GTP-binding</keyword>
<dbReference type="InterPro" id="IPR042111">
    <property type="entry name" value="Adenylosuccinate_synth_dom3"/>
</dbReference>
<dbReference type="SMART" id="SM00788">
    <property type="entry name" value="Adenylsucc_synt"/>
    <property type="match status" value="1"/>
</dbReference>